<dbReference type="AlphaFoldDB" id="A0A0B7FZH1"/>
<feature type="compositionally biased region" description="Polar residues" evidence="1">
    <location>
        <begin position="327"/>
        <end position="338"/>
    </location>
</feature>
<feature type="region of interest" description="Disordered" evidence="1">
    <location>
        <begin position="327"/>
        <end position="395"/>
    </location>
</feature>
<evidence type="ECO:0008006" key="5">
    <source>
        <dbReference type="Google" id="ProtNLM"/>
    </source>
</evidence>
<gene>
    <name evidence="3" type="ORF">RSOLAG1IB_05411</name>
</gene>
<protein>
    <recommendedName>
        <fullName evidence="5">Transmembrane protein</fullName>
    </recommendedName>
</protein>
<keyword evidence="2" id="KW-1133">Transmembrane helix</keyword>
<reference evidence="3 4" key="1">
    <citation type="submission" date="2014-11" db="EMBL/GenBank/DDBJ databases">
        <authorList>
            <person name="Wibberg Daniel"/>
        </authorList>
    </citation>
    <scope>NUCLEOTIDE SEQUENCE [LARGE SCALE GENOMIC DNA]</scope>
    <source>
        <strain evidence="3">Rhizoctonia solani AG1-IB 7/3/14</strain>
    </source>
</reference>
<feature type="compositionally biased region" description="Polar residues" evidence="1">
    <location>
        <begin position="352"/>
        <end position="373"/>
    </location>
</feature>
<organism evidence="3 4">
    <name type="scientific">Thanatephorus cucumeris (strain AG1-IB / isolate 7/3/14)</name>
    <name type="common">Lettuce bottom rot fungus</name>
    <name type="synonym">Rhizoctonia solani</name>
    <dbReference type="NCBI Taxonomy" id="1108050"/>
    <lineage>
        <taxon>Eukaryota</taxon>
        <taxon>Fungi</taxon>
        <taxon>Dikarya</taxon>
        <taxon>Basidiomycota</taxon>
        <taxon>Agaricomycotina</taxon>
        <taxon>Agaricomycetes</taxon>
        <taxon>Cantharellales</taxon>
        <taxon>Ceratobasidiaceae</taxon>
        <taxon>Rhizoctonia</taxon>
        <taxon>Rhizoctonia solani AG-1</taxon>
    </lineage>
</organism>
<dbReference type="OrthoDB" id="3265734at2759"/>
<sequence>MYGTYHFTTKPGANLIYFFRGDAIYYYADEKSDHGPAKVYIDGDEKGDIVLSNSSSSEVSQRLLWSRTNLGPGDHQIVISHAGKNGDYIGLDFLSIESDDNFGPTRAGPAALDIQQETIIVDDTDLEHISYSEWEPRTSEFNRAHYNNSLHRTSKPGSSATFKFNGTAVWYVSDIHPRHGPVEITLDDEPSTIVNSNSGPNVALAQRPIWNATGLAYREHTVVITHNGTAGLYSTLDYFRYLPGEPPQNKSIPTGLIVGSAIGGLVALSLCVGGYIYLRRRQAARATSHSYNSGSYHPGGPPMLNHSVEATSQVICPQPVWGYTTEPSAPQRGQTASCGYTHGPSKGRLPRTPTQPLNNTAISSSSATRMGDSTENELTDDGTEYGRSVRPPPYA</sequence>
<keyword evidence="2" id="KW-0472">Membrane</keyword>
<dbReference type="EMBL" id="LN679107">
    <property type="protein sequence ID" value="CEL63366.1"/>
    <property type="molecule type" value="Genomic_DNA"/>
</dbReference>
<dbReference type="STRING" id="1108050.A0A0B7FZH1"/>
<feature type="compositionally biased region" description="Acidic residues" evidence="1">
    <location>
        <begin position="374"/>
        <end position="383"/>
    </location>
</feature>
<dbReference type="Gene3D" id="2.60.120.260">
    <property type="entry name" value="Galactose-binding domain-like"/>
    <property type="match status" value="2"/>
</dbReference>
<evidence type="ECO:0000313" key="3">
    <source>
        <dbReference type="EMBL" id="CEL63366.1"/>
    </source>
</evidence>
<feature type="transmembrane region" description="Helical" evidence="2">
    <location>
        <begin position="256"/>
        <end position="278"/>
    </location>
</feature>
<evidence type="ECO:0000256" key="1">
    <source>
        <dbReference type="SAM" id="MobiDB-lite"/>
    </source>
</evidence>
<dbReference type="Proteomes" id="UP000059188">
    <property type="component" value="Unassembled WGS sequence"/>
</dbReference>
<evidence type="ECO:0000313" key="4">
    <source>
        <dbReference type="Proteomes" id="UP000059188"/>
    </source>
</evidence>
<proteinExistence type="predicted"/>
<name>A0A0B7FZH1_THACB</name>
<keyword evidence="4" id="KW-1185">Reference proteome</keyword>
<accession>A0A0B7FZH1</accession>
<keyword evidence="2" id="KW-0812">Transmembrane</keyword>
<evidence type="ECO:0000256" key="2">
    <source>
        <dbReference type="SAM" id="Phobius"/>
    </source>
</evidence>